<comment type="caution">
    <text evidence="1">The sequence shown here is derived from an EMBL/GenBank/DDBJ whole genome shotgun (WGS) entry which is preliminary data.</text>
</comment>
<evidence type="ECO:0008006" key="3">
    <source>
        <dbReference type="Google" id="ProtNLM"/>
    </source>
</evidence>
<dbReference type="AlphaFoldDB" id="A0AAW1HMJ2"/>
<sequence>MHITTDTMCDLCGIEVEDHRHLFCNCAFSLRVMLLVEGWSRVQLPQRDALGWLCAGQQGHQEDWVAALVLAVCYHIWWARNTCRLQLVVMRPECVVERIMGEFEGRLKMRRRQRL</sequence>
<name>A0AAW1HMJ2_SAPOF</name>
<keyword evidence="2" id="KW-1185">Reference proteome</keyword>
<proteinExistence type="predicted"/>
<gene>
    <name evidence="1" type="ORF">RND81_11G177200</name>
</gene>
<dbReference type="Proteomes" id="UP001443914">
    <property type="component" value="Unassembled WGS sequence"/>
</dbReference>
<dbReference type="EMBL" id="JBDFQZ010000011">
    <property type="protein sequence ID" value="KAK9677942.1"/>
    <property type="molecule type" value="Genomic_DNA"/>
</dbReference>
<reference evidence="1" key="1">
    <citation type="submission" date="2024-03" db="EMBL/GenBank/DDBJ databases">
        <title>WGS assembly of Saponaria officinalis var. Norfolk2.</title>
        <authorList>
            <person name="Jenkins J."/>
            <person name="Shu S."/>
            <person name="Grimwood J."/>
            <person name="Barry K."/>
            <person name="Goodstein D."/>
            <person name="Schmutz J."/>
            <person name="Leebens-Mack J."/>
            <person name="Osbourn A."/>
        </authorList>
    </citation>
    <scope>NUCLEOTIDE SEQUENCE [LARGE SCALE GENOMIC DNA]</scope>
    <source>
        <strain evidence="1">JIC</strain>
    </source>
</reference>
<evidence type="ECO:0000313" key="1">
    <source>
        <dbReference type="EMBL" id="KAK9677942.1"/>
    </source>
</evidence>
<protein>
    <recommendedName>
        <fullName evidence="3">Reverse transcriptase zinc-binding domain-containing protein</fullName>
    </recommendedName>
</protein>
<evidence type="ECO:0000313" key="2">
    <source>
        <dbReference type="Proteomes" id="UP001443914"/>
    </source>
</evidence>
<accession>A0AAW1HMJ2</accession>
<organism evidence="1 2">
    <name type="scientific">Saponaria officinalis</name>
    <name type="common">Common soapwort</name>
    <name type="synonym">Lychnis saponaria</name>
    <dbReference type="NCBI Taxonomy" id="3572"/>
    <lineage>
        <taxon>Eukaryota</taxon>
        <taxon>Viridiplantae</taxon>
        <taxon>Streptophyta</taxon>
        <taxon>Embryophyta</taxon>
        <taxon>Tracheophyta</taxon>
        <taxon>Spermatophyta</taxon>
        <taxon>Magnoliopsida</taxon>
        <taxon>eudicotyledons</taxon>
        <taxon>Gunneridae</taxon>
        <taxon>Pentapetalae</taxon>
        <taxon>Caryophyllales</taxon>
        <taxon>Caryophyllaceae</taxon>
        <taxon>Caryophylleae</taxon>
        <taxon>Saponaria</taxon>
    </lineage>
</organism>